<protein>
    <recommendedName>
        <fullName evidence="8">PIN domain-containing protein</fullName>
    </recommendedName>
</protein>
<dbReference type="InterPro" id="IPR002716">
    <property type="entry name" value="PIN_dom"/>
</dbReference>
<comment type="caution">
    <text evidence="9">The sequence shown here is derived from an EMBL/GenBank/DDBJ whole genome shotgun (WGS) entry which is preliminary data.</text>
</comment>
<dbReference type="SUPFAM" id="SSF88723">
    <property type="entry name" value="PIN domain-like"/>
    <property type="match status" value="1"/>
</dbReference>
<evidence type="ECO:0000256" key="2">
    <source>
        <dbReference type="ARBA" id="ARBA00022649"/>
    </source>
</evidence>
<evidence type="ECO:0000313" key="10">
    <source>
        <dbReference type="Proteomes" id="UP000176741"/>
    </source>
</evidence>
<reference evidence="9 10" key="1">
    <citation type="journal article" date="2016" name="Nat. Commun.">
        <title>Thousands of microbial genomes shed light on interconnected biogeochemical processes in an aquifer system.</title>
        <authorList>
            <person name="Anantharaman K."/>
            <person name="Brown C.T."/>
            <person name="Hug L.A."/>
            <person name="Sharon I."/>
            <person name="Castelle C.J."/>
            <person name="Probst A.J."/>
            <person name="Thomas B.C."/>
            <person name="Singh A."/>
            <person name="Wilkins M.J."/>
            <person name="Karaoz U."/>
            <person name="Brodie E.L."/>
            <person name="Williams K.H."/>
            <person name="Hubbard S.S."/>
            <person name="Banfield J.F."/>
        </authorList>
    </citation>
    <scope>NUCLEOTIDE SEQUENCE [LARGE SCALE GENOMIC DNA]</scope>
</reference>
<dbReference type="AlphaFoldDB" id="A0A1F7XX50"/>
<organism evidence="9 10">
    <name type="scientific">Candidatus Woesebacteria bacterium RIFCSPHIGHO2_01_FULL_38_26b</name>
    <dbReference type="NCBI Taxonomy" id="1802491"/>
    <lineage>
        <taxon>Bacteria</taxon>
        <taxon>Candidatus Woeseibacteriota</taxon>
    </lineage>
</organism>
<keyword evidence="5" id="KW-0378">Hydrolase</keyword>
<comment type="cofactor">
    <cofactor evidence="1">
        <name>Mg(2+)</name>
        <dbReference type="ChEBI" id="CHEBI:18420"/>
    </cofactor>
</comment>
<evidence type="ECO:0000256" key="3">
    <source>
        <dbReference type="ARBA" id="ARBA00022722"/>
    </source>
</evidence>
<dbReference type="EMBL" id="MGGD01000065">
    <property type="protein sequence ID" value="OGM19530.1"/>
    <property type="molecule type" value="Genomic_DNA"/>
</dbReference>
<proteinExistence type="inferred from homology"/>
<evidence type="ECO:0000256" key="7">
    <source>
        <dbReference type="ARBA" id="ARBA00038093"/>
    </source>
</evidence>
<dbReference type="PANTHER" id="PTHR33653:SF1">
    <property type="entry name" value="RIBONUCLEASE VAPC2"/>
    <property type="match status" value="1"/>
</dbReference>
<dbReference type="PANTHER" id="PTHR33653">
    <property type="entry name" value="RIBONUCLEASE VAPC2"/>
    <property type="match status" value="1"/>
</dbReference>
<dbReference type="InterPro" id="IPR029060">
    <property type="entry name" value="PIN-like_dom_sf"/>
</dbReference>
<name>A0A1F7XX50_9BACT</name>
<evidence type="ECO:0000256" key="5">
    <source>
        <dbReference type="ARBA" id="ARBA00022801"/>
    </source>
</evidence>
<dbReference type="Pfam" id="PF01850">
    <property type="entry name" value="PIN"/>
    <property type="match status" value="1"/>
</dbReference>
<dbReference type="GO" id="GO:0046872">
    <property type="term" value="F:metal ion binding"/>
    <property type="evidence" value="ECO:0007669"/>
    <property type="project" value="UniProtKB-KW"/>
</dbReference>
<gene>
    <name evidence="9" type="ORF">A2771_02035</name>
</gene>
<feature type="non-terminal residue" evidence="9">
    <location>
        <position position="121"/>
    </location>
</feature>
<evidence type="ECO:0000256" key="4">
    <source>
        <dbReference type="ARBA" id="ARBA00022723"/>
    </source>
</evidence>
<dbReference type="InterPro" id="IPR050556">
    <property type="entry name" value="Type_II_TA_system_RNase"/>
</dbReference>
<keyword evidence="3" id="KW-0540">Nuclease</keyword>
<accession>A0A1F7XX50</accession>
<sequence>MVSKILADTSVLIDLQKGEEKTIKLFGKYKDNICISRITACEFIYDSKDNKEKKINKDFLEELTIIEINEKISEYTYSLLDKYGLGMKFGISDALILSMAIVENLQFWTLNTRHFRRIKEL</sequence>
<comment type="similarity">
    <text evidence="7">Belongs to the PINc/VapC protein family.</text>
</comment>
<evidence type="ECO:0000259" key="8">
    <source>
        <dbReference type="Pfam" id="PF01850"/>
    </source>
</evidence>
<dbReference type="Gene3D" id="3.40.50.1010">
    <property type="entry name" value="5'-nuclease"/>
    <property type="match status" value="1"/>
</dbReference>
<keyword evidence="4" id="KW-0479">Metal-binding</keyword>
<feature type="domain" description="PIN" evidence="8">
    <location>
        <begin position="5"/>
        <end position="120"/>
    </location>
</feature>
<dbReference type="Proteomes" id="UP000176741">
    <property type="component" value="Unassembled WGS sequence"/>
</dbReference>
<dbReference type="GO" id="GO:0016787">
    <property type="term" value="F:hydrolase activity"/>
    <property type="evidence" value="ECO:0007669"/>
    <property type="project" value="UniProtKB-KW"/>
</dbReference>
<keyword evidence="6" id="KW-0460">Magnesium</keyword>
<evidence type="ECO:0000256" key="6">
    <source>
        <dbReference type="ARBA" id="ARBA00022842"/>
    </source>
</evidence>
<dbReference type="GO" id="GO:0004518">
    <property type="term" value="F:nuclease activity"/>
    <property type="evidence" value="ECO:0007669"/>
    <property type="project" value="UniProtKB-KW"/>
</dbReference>
<evidence type="ECO:0000313" key="9">
    <source>
        <dbReference type="EMBL" id="OGM19530.1"/>
    </source>
</evidence>
<evidence type="ECO:0000256" key="1">
    <source>
        <dbReference type="ARBA" id="ARBA00001946"/>
    </source>
</evidence>
<keyword evidence="2" id="KW-1277">Toxin-antitoxin system</keyword>